<name>A0ABR0GYL4_9PEZI</name>
<gene>
    <name evidence="1" type="ORF">QC762_0023630</name>
</gene>
<dbReference type="GeneID" id="87902659"/>
<evidence type="ECO:0000313" key="1">
    <source>
        <dbReference type="EMBL" id="KAK4660887.1"/>
    </source>
</evidence>
<dbReference type="RefSeq" id="XP_062749857.1">
    <property type="nucleotide sequence ID" value="XM_062883124.1"/>
</dbReference>
<evidence type="ECO:0000313" key="2">
    <source>
        <dbReference type="Proteomes" id="UP001323405"/>
    </source>
</evidence>
<sequence>MPKPPDGAVVRIDVKCNPRHENEVEQSALRVLGVRATKDSLSLVYGGWVDAWDAPSVWRQAFIICQVFKTHHIHDPHGKSWRCGWVFMKLRVGNLLCERTDSGVMAWSLCFIAVRSCCLAALRDAIANSSVTAPSGIEVNA</sequence>
<dbReference type="Proteomes" id="UP001323405">
    <property type="component" value="Unassembled WGS sequence"/>
</dbReference>
<protein>
    <submittedName>
        <fullName evidence="1">Uncharacterized protein</fullName>
    </submittedName>
</protein>
<accession>A0ABR0GYL4</accession>
<proteinExistence type="predicted"/>
<reference evidence="1 2" key="1">
    <citation type="journal article" date="2023" name="bioRxiv">
        <title>High-quality genome assemblies of four members of thePodospora anserinaspecies complex.</title>
        <authorList>
            <person name="Ament-Velasquez S.L."/>
            <person name="Vogan A.A."/>
            <person name="Wallerman O."/>
            <person name="Hartmann F."/>
            <person name="Gautier V."/>
            <person name="Silar P."/>
            <person name="Giraud T."/>
            <person name="Johannesson H."/>
        </authorList>
    </citation>
    <scope>NUCLEOTIDE SEQUENCE [LARGE SCALE GENOMIC DNA]</scope>
    <source>
        <strain evidence="1 2">CBS 415.72m</strain>
    </source>
</reference>
<organism evidence="1 2">
    <name type="scientific">Podospora pseudocomata</name>
    <dbReference type="NCBI Taxonomy" id="2093779"/>
    <lineage>
        <taxon>Eukaryota</taxon>
        <taxon>Fungi</taxon>
        <taxon>Dikarya</taxon>
        <taxon>Ascomycota</taxon>
        <taxon>Pezizomycotina</taxon>
        <taxon>Sordariomycetes</taxon>
        <taxon>Sordariomycetidae</taxon>
        <taxon>Sordariales</taxon>
        <taxon>Podosporaceae</taxon>
        <taxon>Podospora</taxon>
    </lineage>
</organism>
<keyword evidence="2" id="KW-1185">Reference proteome</keyword>
<dbReference type="EMBL" id="JAFFHA010000001">
    <property type="protein sequence ID" value="KAK4660887.1"/>
    <property type="molecule type" value="Genomic_DNA"/>
</dbReference>
<comment type="caution">
    <text evidence="1">The sequence shown here is derived from an EMBL/GenBank/DDBJ whole genome shotgun (WGS) entry which is preliminary data.</text>
</comment>